<keyword evidence="2" id="KW-1185">Reference proteome</keyword>
<evidence type="ECO:0000313" key="1">
    <source>
        <dbReference type="EMBL" id="ANU13602.1"/>
    </source>
</evidence>
<organism evidence="1 2">
    <name type="scientific">Planococcus halocryophilus</name>
    <dbReference type="NCBI Taxonomy" id="1215089"/>
    <lineage>
        <taxon>Bacteria</taxon>
        <taxon>Bacillati</taxon>
        <taxon>Bacillota</taxon>
        <taxon>Bacilli</taxon>
        <taxon>Bacillales</taxon>
        <taxon>Caryophanaceae</taxon>
        <taxon>Planococcus</taxon>
    </lineage>
</organism>
<evidence type="ECO:0000313" key="2">
    <source>
        <dbReference type="Proteomes" id="UP000092687"/>
    </source>
</evidence>
<dbReference type="Gene3D" id="1.10.1900.10">
    <property type="entry name" value="c-terminal domain of poly(a) binding protein"/>
    <property type="match status" value="1"/>
</dbReference>
<gene>
    <name evidence="1" type="ORF">BBI08_06980</name>
</gene>
<name>A0A1C7DQC3_9BACL</name>
<proteinExistence type="predicted"/>
<accession>A0A1C7DQC3</accession>
<protein>
    <submittedName>
        <fullName evidence="1">Uncharacterized protein</fullName>
    </submittedName>
</protein>
<dbReference type="Proteomes" id="UP000092687">
    <property type="component" value="Chromosome"/>
</dbReference>
<reference evidence="1" key="1">
    <citation type="submission" date="2016-10" db="EMBL/GenBank/DDBJ databases">
        <authorList>
            <person name="de Groot N.N."/>
        </authorList>
    </citation>
    <scope>NUCLEOTIDE SEQUENCE</scope>
    <source>
        <strain evidence="1">DSM 24743</strain>
    </source>
</reference>
<dbReference type="STRING" id="1215089.BBI08_06980"/>
<dbReference type="EMBL" id="CP016537">
    <property type="protein sequence ID" value="ANU13602.1"/>
    <property type="molecule type" value="Genomic_DNA"/>
</dbReference>
<dbReference type="AlphaFoldDB" id="A0A1C7DQC3"/>
<dbReference type="SUPFAM" id="SSF158560">
    <property type="entry name" value="BH3980-like"/>
    <property type="match status" value="1"/>
</dbReference>
<dbReference type="KEGG" id="phc:BBI08_06980"/>
<dbReference type="PANTHER" id="PTHR41307">
    <property type="entry name" value="MEMBRANE PROTEIN-RELATED"/>
    <property type="match status" value="1"/>
</dbReference>
<dbReference type="PANTHER" id="PTHR41307:SF1">
    <property type="entry name" value="MEMBRANE PROTEIN"/>
    <property type="match status" value="1"/>
</dbReference>
<sequence length="108" mass="12712">MLYIRTDLRVDEHVAEELLMDVLDHLIEAQEDGKDARDFFVDSLEAYADELIANMPTENKRNIILFFTTFVLLFSNLKSKNGKYMYYRDCSAWSDLLLSWELDFSLMA</sequence>